<dbReference type="AlphaFoldDB" id="A0A366LMD3"/>
<dbReference type="Pfam" id="PF12833">
    <property type="entry name" value="HTH_18"/>
    <property type="match status" value="1"/>
</dbReference>
<dbReference type="GO" id="GO:0003700">
    <property type="term" value="F:DNA-binding transcription factor activity"/>
    <property type="evidence" value="ECO:0007669"/>
    <property type="project" value="InterPro"/>
</dbReference>
<evidence type="ECO:0000259" key="4">
    <source>
        <dbReference type="PROSITE" id="PS01124"/>
    </source>
</evidence>
<feature type="domain" description="HTH araC/xylS-type" evidence="4">
    <location>
        <begin position="215"/>
        <end position="313"/>
    </location>
</feature>
<reference evidence="5 6" key="1">
    <citation type="submission" date="2018-06" db="EMBL/GenBank/DDBJ databases">
        <title>Sphaerisporangium craniellae sp. nov., isolated from a marine sponge in the South China Sea.</title>
        <authorList>
            <person name="Li L."/>
        </authorList>
    </citation>
    <scope>NUCLEOTIDE SEQUENCE [LARGE SCALE GENOMIC DNA]</scope>
    <source>
        <strain evidence="5 6">LHW63015</strain>
    </source>
</reference>
<dbReference type="Pfam" id="PF02311">
    <property type="entry name" value="AraC_binding"/>
    <property type="match status" value="1"/>
</dbReference>
<proteinExistence type="predicted"/>
<dbReference type="InterPro" id="IPR011051">
    <property type="entry name" value="RmlC_Cupin_sf"/>
</dbReference>
<sequence>MNIADLSYLTPVCSASGIRGRATTPWFVGIGTIFARSGRAWMSVVYEHLEPLYPLGWRHFRLQAPWFPPRSGHVHPEFELTYMVRGAGTRVIGDSIDQFEPGDLVLIGPHLAHMYASIPEAGPIETIVVQFTRDALGEGFFDQPVFADVAALLDASADGLRFAEVPPALATLDDLTPAEKTVALLDVLVTLGRGPYVRLAPGQSASGTAIARRIGTIVAYVHEHYRSQITLQGIADAVRMNPSATSRLFSRSTGFTLTRFITVVRLNAACRLLHDTDLPIAAIASRCGFPNLSNFNRRFREVKHTTPKAHRALLNAGQGGVPSHEHLPDRKWPGGVEWWSAGGSNPEPTDQERF</sequence>
<keyword evidence="3" id="KW-0804">Transcription</keyword>
<dbReference type="PANTHER" id="PTHR43280">
    <property type="entry name" value="ARAC-FAMILY TRANSCRIPTIONAL REGULATOR"/>
    <property type="match status" value="1"/>
</dbReference>
<dbReference type="PROSITE" id="PS01124">
    <property type="entry name" value="HTH_ARAC_FAMILY_2"/>
    <property type="match status" value="1"/>
</dbReference>
<dbReference type="InterPro" id="IPR009057">
    <property type="entry name" value="Homeodomain-like_sf"/>
</dbReference>
<accession>A0A366LMD3</accession>
<dbReference type="InterPro" id="IPR014710">
    <property type="entry name" value="RmlC-like_jellyroll"/>
</dbReference>
<comment type="caution">
    <text evidence="5">The sequence shown here is derived from an EMBL/GenBank/DDBJ whole genome shotgun (WGS) entry which is preliminary data.</text>
</comment>
<dbReference type="SMART" id="SM00342">
    <property type="entry name" value="HTH_ARAC"/>
    <property type="match status" value="1"/>
</dbReference>
<keyword evidence="1" id="KW-0805">Transcription regulation</keyword>
<dbReference type="SUPFAM" id="SSF46689">
    <property type="entry name" value="Homeodomain-like"/>
    <property type="match status" value="2"/>
</dbReference>
<dbReference type="Gene3D" id="2.60.120.10">
    <property type="entry name" value="Jelly Rolls"/>
    <property type="match status" value="1"/>
</dbReference>
<dbReference type="Gene3D" id="1.10.10.60">
    <property type="entry name" value="Homeodomain-like"/>
    <property type="match status" value="2"/>
</dbReference>
<dbReference type="SUPFAM" id="SSF51182">
    <property type="entry name" value="RmlC-like cupins"/>
    <property type="match status" value="1"/>
</dbReference>
<dbReference type="EMBL" id="QMEY01000030">
    <property type="protein sequence ID" value="RBQ14663.1"/>
    <property type="molecule type" value="Genomic_DNA"/>
</dbReference>
<gene>
    <name evidence="5" type="ORF">DP939_39335</name>
</gene>
<evidence type="ECO:0000313" key="5">
    <source>
        <dbReference type="EMBL" id="RBQ14663.1"/>
    </source>
</evidence>
<evidence type="ECO:0000313" key="6">
    <source>
        <dbReference type="Proteomes" id="UP000253303"/>
    </source>
</evidence>
<keyword evidence="6" id="KW-1185">Reference proteome</keyword>
<evidence type="ECO:0000256" key="3">
    <source>
        <dbReference type="ARBA" id="ARBA00023163"/>
    </source>
</evidence>
<organism evidence="5 6">
    <name type="scientific">Spongiactinospora rosea</name>
    <dbReference type="NCBI Taxonomy" id="2248750"/>
    <lineage>
        <taxon>Bacteria</taxon>
        <taxon>Bacillati</taxon>
        <taxon>Actinomycetota</taxon>
        <taxon>Actinomycetes</taxon>
        <taxon>Streptosporangiales</taxon>
        <taxon>Streptosporangiaceae</taxon>
        <taxon>Spongiactinospora</taxon>
    </lineage>
</organism>
<dbReference type="PANTHER" id="PTHR43280:SF27">
    <property type="entry name" value="TRANSCRIPTIONAL REGULATOR MTLR"/>
    <property type="match status" value="1"/>
</dbReference>
<dbReference type="Proteomes" id="UP000253303">
    <property type="component" value="Unassembled WGS sequence"/>
</dbReference>
<name>A0A366LMD3_9ACTN</name>
<keyword evidence="2" id="KW-0238">DNA-binding</keyword>
<dbReference type="InterPro" id="IPR018060">
    <property type="entry name" value="HTH_AraC"/>
</dbReference>
<evidence type="ECO:0000256" key="2">
    <source>
        <dbReference type="ARBA" id="ARBA00023125"/>
    </source>
</evidence>
<evidence type="ECO:0000256" key="1">
    <source>
        <dbReference type="ARBA" id="ARBA00023015"/>
    </source>
</evidence>
<dbReference type="InterPro" id="IPR003313">
    <property type="entry name" value="AraC-bd"/>
</dbReference>
<dbReference type="GO" id="GO:0043565">
    <property type="term" value="F:sequence-specific DNA binding"/>
    <property type="evidence" value="ECO:0007669"/>
    <property type="project" value="InterPro"/>
</dbReference>
<protein>
    <recommendedName>
        <fullName evidence="4">HTH araC/xylS-type domain-containing protein</fullName>
    </recommendedName>
</protein>